<dbReference type="SMART" id="SM00320">
    <property type="entry name" value="WD40"/>
    <property type="match status" value="4"/>
</dbReference>
<keyword evidence="6" id="KW-0812">Transmembrane</keyword>
<evidence type="ECO:0000313" key="7">
    <source>
        <dbReference type="EMBL" id="KAF3540356.1"/>
    </source>
</evidence>
<dbReference type="Proteomes" id="UP000712600">
    <property type="component" value="Unassembled WGS sequence"/>
</dbReference>
<evidence type="ECO:0000256" key="4">
    <source>
        <dbReference type="SAM" id="Coils"/>
    </source>
</evidence>
<evidence type="ECO:0000256" key="3">
    <source>
        <dbReference type="PROSITE-ProRule" id="PRU00221"/>
    </source>
</evidence>
<feature type="region of interest" description="Disordered" evidence="5">
    <location>
        <begin position="211"/>
        <end position="441"/>
    </location>
</feature>
<dbReference type="PRINTS" id="PR01217">
    <property type="entry name" value="PRICHEXTENSN"/>
</dbReference>
<feature type="compositionally biased region" description="Pro residues" evidence="5">
    <location>
        <begin position="348"/>
        <end position="365"/>
    </location>
</feature>
<proteinExistence type="predicted"/>
<feature type="compositionally biased region" description="Pro residues" evidence="5">
    <location>
        <begin position="295"/>
        <end position="310"/>
    </location>
</feature>
<dbReference type="Pfam" id="PF00400">
    <property type="entry name" value="WD40"/>
    <property type="match status" value="1"/>
</dbReference>
<feature type="compositionally biased region" description="Basic and acidic residues" evidence="5">
    <location>
        <begin position="214"/>
        <end position="227"/>
    </location>
</feature>
<dbReference type="InterPro" id="IPR015943">
    <property type="entry name" value="WD40/YVTN_repeat-like_dom_sf"/>
</dbReference>
<evidence type="ECO:0000256" key="5">
    <source>
        <dbReference type="SAM" id="MobiDB-lite"/>
    </source>
</evidence>
<sequence>MNTTRFSDKQIMDLMNDNSSNDGDHQRSRVDDTNDLVPKKEAIVPSYDFQPIRPNTTVGLSHSALDLAGSVNSTAARGFTASDFYPVKSSARSYGSVDSLEPSKLFAEKERVNPETAILSEIDRVMKKHADDLMNVMEGVSARLTQLESRTRNLENLVDDVKVSVGNSHGNTDGKMRQLENIMLEVQSGVQLLKDKQEILEAQLQLSKLQVPKVDQRSDKHSTHVEHTAQPPAALPQPPASAAAPPSLTQQGLPPQQFIQQHSLQAPSSQLPQLPSQFPPQQDSYFSPPGGGQSQPPPVNNPPYQPPPPQTQSLHQPPYQPPPQQPQYPQQPPPQLQQPSSGYNPEESPYPYPSNPPRQQPPPAPATSQQYYNNPPTPPSMYDGPGGRSSSGFPSGYSPETYPYTTPPSSQFGNTQTMKPSHQSGGGGGGGSGYPQIPMARPLPQALPMATAISSGGSGGGGSVAYDQQGLVFAIAMEGGAVKLFDSRCYDKGPFDTFLVGGDTAEVNDIKFSNDGKSMLLTTTNNNIYVLDAYHGEKKCGFSLEPSQGTSLEATFTPDGKYVLSGSGDGTLHAWNIENPSEKVVAIVFLFAIILVTVSKLSLKKQVARWENNIGVVSCLKWAPRRAMFVAASTVLTFWIPNDGEAPAPADHSADQQPPQ</sequence>
<feature type="compositionally biased region" description="Basic and acidic residues" evidence="5">
    <location>
        <begin position="22"/>
        <end position="37"/>
    </location>
</feature>
<reference evidence="7" key="1">
    <citation type="submission" date="2019-12" db="EMBL/GenBank/DDBJ databases">
        <title>Genome sequencing and annotation of Brassica cretica.</title>
        <authorList>
            <person name="Studholme D.J."/>
            <person name="Sarris P."/>
        </authorList>
    </citation>
    <scope>NUCLEOTIDE SEQUENCE</scope>
    <source>
        <strain evidence="7">PFS-109/04</strain>
        <tissue evidence="7">Leaf</tissue>
    </source>
</reference>
<gene>
    <name evidence="7" type="ORF">F2Q69_00018811</name>
</gene>
<feature type="coiled-coil region" evidence="4">
    <location>
        <begin position="130"/>
        <end position="164"/>
    </location>
</feature>
<feature type="compositionally biased region" description="Polar residues" evidence="5">
    <location>
        <begin position="411"/>
        <end position="423"/>
    </location>
</feature>
<evidence type="ECO:0000256" key="2">
    <source>
        <dbReference type="ARBA" id="ARBA00022737"/>
    </source>
</evidence>
<dbReference type="InterPro" id="IPR036322">
    <property type="entry name" value="WD40_repeat_dom_sf"/>
</dbReference>
<accession>A0A8S9QEY4</accession>
<dbReference type="PANTHER" id="PTHR31805">
    <property type="entry name" value="RECEPTOR-LIKE KINASE, PUTATIVE (DUF1421)-RELATED"/>
    <property type="match status" value="1"/>
</dbReference>
<dbReference type="PROSITE" id="PS50082">
    <property type="entry name" value="WD_REPEATS_2"/>
    <property type="match status" value="1"/>
</dbReference>
<keyword evidence="6" id="KW-1133">Transmembrane helix</keyword>
<dbReference type="InterPro" id="IPR001680">
    <property type="entry name" value="WD40_rpt"/>
</dbReference>
<feature type="region of interest" description="Disordered" evidence="5">
    <location>
        <begin position="1"/>
        <end position="37"/>
    </location>
</feature>
<keyword evidence="4" id="KW-0175">Coiled coil</keyword>
<keyword evidence="1 3" id="KW-0853">WD repeat</keyword>
<evidence type="ECO:0000256" key="6">
    <source>
        <dbReference type="SAM" id="Phobius"/>
    </source>
</evidence>
<protein>
    <recommendedName>
        <fullName evidence="9">Anaphase-promoting complex subunit 4 WD40 domain-containing protein</fullName>
    </recommendedName>
</protein>
<feature type="compositionally biased region" description="Low complexity" evidence="5">
    <location>
        <begin position="390"/>
        <end position="410"/>
    </location>
</feature>
<feature type="repeat" description="WD" evidence="3">
    <location>
        <begin position="544"/>
        <end position="585"/>
    </location>
</feature>
<evidence type="ECO:0008006" key="9">
    <source>
        <dbReference type="Google" id="ProtNLM"/>
    </source>
</evidence>
<dbReference type="PROSITE" id="PS50294">
    <property type="entry name" value="WD_REPEATS_REGION"/>
    <property type="match status" value="1"/>
</dbReference>
<dbReference type="PROSITE" id="PS00678">
    <property type="entry name" value="WD_REPEATS_1"/>
    <property type="match status" value="1"/>
</dbReference>
<evidence type="ECO:0000256" key="1">
    <source>
        <dbReference type="ARBA" id="ARBA00022574"/>
    </source>
</evidence>
<organism evidence="7 8">
    <name type="scientific">Brassica cretica</name>
    <name type="common">Mustard</name>
    <dbReference type="NCBI Taxonomy" id="69181"/>
    <lineage>
        <taxon>Eukaryota</taxon>
        <taxon>Viridiplantae</taxon>
        <taxon>Streptophyta</taxon>
        <taxon>Embryophyta</taxon>
        <taxon>Tracheophyta</taxon>
        <taxon>Spermatophyta</taxon>
        <taxon>Magnoliopsida</taxon>
        <taxon>eudicotyledons</taxon>
        <taxon>Gunneridae</taxon>
        <taxon>Pentapetalae</taxon>
        <taxon>rosids</taxon>
        <taxon>malvids</taxon>
        <taxon>Brassicales</taxon>
        <taxon>Brassicaceae</taxon>
        <taxon>Brassiceae</taxon>
        <taxon>Brassica</taxon>
    </lineage>
</organism>
<feature type="compositionally biased region" description="Low complexity" evidence="5">
    <location>
        <begin position="337"/>
        <end position="347"/>
    </location>
</feature>
<dbReference type="EMBL" id="QGKX02001290">
    <property type="protein sequence ID" value="KAF3540356.1"/>
    <property type="molecule type" value="Genomic_DNA"/>
</dbReference>
<comment type="caution">
    <text evidence="7">The sequence shown here is derived from an EMBL/GenBank/DDBJ whole genome shotgun (WGS) entry which is preliminary data.</text>
</comment>
<feature type="transmembrane region" description="Helical" evidence="6">
    <location>
        <begin position="584"/>
        <end position="603"/>
    </location>
</feature>
<dbReference type="Gene3D" id="2.130.10.10">
    <property type="entry name" value="YVTN repeat-like/Quinoprotein amine dehydrogenase"/>
    <property type="match status" value="1"/>
</dbReference>
<dbReference type="AlphaFoldDB" id="A0A8S9QEY4"/>
<keyword evidence="6" id="KW-0472">Membrane</keyword>
<feature type="compositionally biased region" description="Basic and acidic residues" evidence="5">
    <location>
        <begin position="1"/>
        <end position="11"/>
    </location>
</feature>
<dbReference type="SUPFAM" id="SSF50978">
    <property type="entry name" value="WD40 repeat-like"/>
    <property type="match status" value="1"/>
</dbReference>
<evidence type="ECO:0000313" key="8">
    <source>
        <dbReference type="Proteomes" id="UP000712600"/>
    </source>
</evidence>
<dbReference type="PANTHER" id="PTHR31805:SF14">
    <property type="entry name" value="RECEPTOR-LIKE KINASE, PUTATIVE (DUF1421)-RELATED"/>
    <property type="match status" value="1"/>
</dbReference>
<feature type="compositionally biased region" description="Gly residues" evidence="5">
    <location>
        <begin position="424"/>
        <end position="433"/>
    </location>
</feature>
<dbReference type="InterPro" id="IPR019775">
    <property type="entry name" value="WD40_repeat_CS"/>
</dbReference>
<feature type="compositionally biased region" description="Low complexity" evidence="5">
    <location>
        <begin position="240"/>
        <end position="288"/>
    </location>
</feature>
<feature type="compositionally biased region" description="Pro residues" evidence="5">
    <location>
        <begin position="318"/>
        <end position="336"/>
    </location>
</feature>
<name>A0A8S9QEY4_BRACR</name>
<keyword evidence="2" id="KW-0677">Repeat</keyword>